<dbReference type="AlphaFoldDB" id="A0AA37VEK0"/>
<gene>
    <name evidence="2" type="ORF">rosag_18020</name>
</gene>
<keyword evidence="1" id="KW-1133">Transmembrane helix</keyword>
<dbReference type="EMBL" id="BRXS01000003">
    <property type="protein sequence ID" value="GLC25289.1"/>
    <property type="molecule type" value="Genomic_DNA"/>
</dbReference>
<proteinExistence type="predicted"/>
<dbReference type="Pfam" id="PF04307">
    <property type="entry name" value="YdjM"/>
    <property type="match status" value="1"/>
</dbReference>
<keyword evidence="1" id="KW-0472">Membrane</keyword>
<feature type="transmembrane region" description="Helical" evidence="1">
    <location>
        <begin position="171"/>
        <end position="188"/>
    </location>
</feature>
<dbReference type="InterPro" id="IPR053170">
    <property type="entry name" value="Transcription_regulator"/>
</dbReference>
<evidence type="ECO:0000256" key="1">
    <source>
        <dbReference type="SAM" id="Phobius"/>
    </source>
</evidence>
<keyword evidence="1" id="KW-0812">Transmembrane</keyword>
<sequence length="410" mass="43106">MDNVTHALAGSLLAAATVAIVERRTGRPATPGYGRAAMILGVVAAELPDADLLYAGPVLGMGKLGYLLHHRGHTHTVVFALLAGLLLWGVARLRRHGARPVAERRGLLGLALAGTLSHLALDYTNSYGVHPFWPVDDRWFYGDAVFIVEPWLWIIAVPALIAIVRSPVARVLLGAALVGILALAWSFGQVSRGLALALTLGAAVSLAVTFAAPPARRLAIALTAWLAFEAGSFVASRAARGQVRAAVAAIAGADALRDVALTPTVSNPLCFRALVVETQAETYRVTEASVAPFPALRTVRACPPPDADGGAGMVPSSRAATDAVRWGIEWSAPRAELGALARANCEVAAALRFVRVPAWRRLPDGAVRLSDLRFGNGDASFAEVYAAAAPARCPNPRAVPSWVPPRQDVL</sequence>
<dbReference type="PANTHER" id="PTHR40031:SF1">
    <property type="entry name" value="MEMBRANE-BOUND METAL-DEPENDENT HYDROLASE"/>
    <property type="match status" value="1"/>
</dbReference>
<dbReference type="RefSeq" id="WP_284349740.1">
    <property type="nucleotide sequence ID" value="NZ_BRXS01000003.1"/>
</dbReference>
<protein>
    <recommendedName>
        <fullName evidence="4">Inner membrane protein</fullName>
    </recommendedName>
</protein>
<feature type="transmembrane region" description="Helical" evidence="1">
    <location>
        <begin position="106"/>
        <end position="124"/>
    </location>
</feature>
<feature type="transmembrane region" description="Helical" evidence="1">
    <location>
        <begin position="76"/>
        <end position="94"/>
    </location>
</feature>
<feature type="transmembrane region" description="Helical" evidence="1">
    <location>
        <begin position="144"/>
        <end position="164"/>
    </location>
</feature>
<evidence type="ECO:0000313" key="2">
    <source>
        <dbReference type="EMBL" id="GLC25289.1"/>
    </source>
</evidence>
<evidence type="ECO:0000313" key="3">
    <source>
        <dbReference type="Proteomes" id="UP001161325"/>
    </source>
</evidence>
<feature type="transmembrane region" description="Helical" evidence="1">
    <location>
        <begin position="194"/>
        <end position="212"/>
    </location>
</feature>
<organism evidence="2 3">
    <name type="scientific">Roseisolibacter agri</name>
    <dbReference type="NCBI Taxonomy" id="2014610"/>
    <lineage>
        <taxon>Bacteria</taxon>
        <taxon>Pseudomonadati</taxon>
        <taxon>Gemmatimonadota</taxon>
        <taxon>Gemmatimonadia</taxon>
        <taxon>Gemmatimonadales</taxon>
        <taxon>Gemmatimonadaceae</taxon>
        <taxon>Roseisolibacter</taxon>
    </lineage>
</organism>
<comment type="caution">
    <text evidence="2">The sequence shown here is derived from an EMBL/GenBank/DDBJ whole genome shotgun (WGS) entry which is preliminary data.</text>
</comment>
<dbReference type="Proteomes" id="UP001161325">
    <property type="component" value="Unassembled WGS sequence"/>
</dbReference>
<dbReference type="InterPro" id="IPR007404">
    <property type="entry name" value="YdjM-like"/>
</dbReference>
<dbReference type="PANTHER" id="PTHR40031">
    <property type="entry name" value="HYPOTHETICAL MEMBRANE SPANNING PROTEIN"/>
    <property type="match status" value="1"/>
</dbReference>
<keyword evidence="3" id="KW-1185">Reference proteome</keyword>
<accession>A0AA37VEK0</accession>
<evidence type="ECO:0008006" key="4">
    <source>
        <dbReference type="Google" id="ProtNLM"/>
    </source>
</evidence>
<name>A0AA37VEK0_9BACT</name>
<reference evidence="2" key="1">
    <citation type="submission" date="2022-08" db="EMBL/GenBank/DDBJ databases">
        <title>Draft genome sequencing of Roseisolibacter agri AW1220.</title>
        <authorList>
            <person name="Tobiishi Y."/>
            <person name="Tonouchi A."/>
        </authorList>
    </citation>
    <scope>NUCLEOTIDE SEQUENCE</scope>
    <source>
        <strain evidence="2">AW1220</strain>
    </source>
</reference>